<dbReference type="OrthoDB" id="8602627at2"/>
<dbReference type="AlphaFoldDB" id="A0A521DSA7"/>
<dbReference type="Pfam" id="PF05489">
    <property type="entry name" value="Phage_tail_X"/>
    <property type="match status" value="1"/>
</dbReference>
<gene>
    <name evidence="1" type="ORF">SAMN06269117_12510</name>
</gene>
<accession>A0A521DSA7</accession>
<dbReference type="EMBL" id="FXTM01000025">
    <property type="protein sequence ID" value="SMO74574.1"/>
    <property type="molecule type" value="Genomic_DNA"/>
</dbReference>
<proteinExistence type="predicted"/>
<sequence length="69" mass="8013">MASAIHTTVHNEAWDQIAKKYYGGEHYMHLLLEANPELSNYELLPANLKVVVPEKPKENKTDKLPIWKR</sequence>
<evidence type="ECO:0000313" key="2">
    <source>
        <dbReference type="Proteomes" id="UP000317315"/>
    </source>
</evidence>
<name>A0A521DSA7_9BACT</name>
<dbReference type="InterPro" id="IPR008861">
    <property type="entry name" value="GpX-like"/>
</dbReference>
<keyword evidence="2" id="KW-1185">Reference proteome</keyword>
<dbReference type="RefSeq" id="WP_142936104.1">
    <property type="nucleotide sequence ID" value="NZ_FXTM01000025.1"/>
</dbReference>
<protein>
    <submittedName>
        <fullName evidence="1">Phage Tail Protein X</fullName>
    </submittedName>
</protein>
<dbReference type="Proteomes" id="UP000317315">
    <property type="component" value="Unassembled WGS sequence"/>
</dbReference>
<reference evidence="1 2" key="1">
    <citation type="submission" date="2017-05" db="EMBL/GenBank/DDBJ databases">
        <authorList>
            <person name="Varghese N."/>
            <person name="Submissions S."/>
        </authorList>
    </citation>
    <scope>NUCLEOTIDE SEQUENCE [LARGE SCALE GENOMIC DNA]</scope>
    <source>
        <strain evidence="1 2">DSM 16304</strain>
    </source>
</reference>
<evidence type="ECO:0000313" key="1">
    <source>
        <dbReference type="EMBL" id="SMO74574.1"/>
    </source>
</evidence>
<organism evidence="1 2">
    <name type="scientific">Balnearium lithotrophicum</name>
    <dbReference type="NCBI Taxonomy" id="223788"/>
    <lineage>
        <taxon>Bacteria</taxon>
        <taxon>Pseudomonadati</taxon>
        <taxon>Aquificota</taxon>
        <taxon>Aquificia</taxon>
        <taxon>Desulfurobacteriales</taxon>
        <taxon>Desulfurobacteriaceae</taxon>
        <taxon>Balnearium</taxon>
    </lineage>
</organism>